<dbReference type="EMBL" id="JAKLMC020000081">
    <property type="protein sequence ID" value="KAK5947727.1"/>
    <property type="molecule type" value="Genomic_DNA"/>
</dbReference>
<keyword evidence="3" id="KW-1185">Reference proteome</keyword>
<proteinExistence type="predicted"/>
<organism evidence="2 3">
    <name type="scientific">Knufia fluminis</name>
    <dbReference type="NCBI Taxonomy" id="191047"/>
    <lineage>
        <taxon>Eukaryota</taxon>
        <taxon>Fungi</taxon>
        <taxon>Dikarya</taxon>
        <taxon>Ascomycota</taxon>
        <taxon>Pezizomycotina</taxon>
        <taxon>Eurotiomycetes</taxon>
        <taxon>Chaetothyriomycetidae</taxon>
        <taxon>Chaetothyriales</taxon>
        <taxon>Trichomeriaceae</taxon>
        <taxon>Knufia</taxon>
    </lineage>
</organism>
<reference evidence="2 3" key="1">
    <citation type="submission" date="2022-12" db="EMBL/GenBank/DDBJ databases">
        <title>Genomic features and morphological characterization of a novel Knufia sp. strain isolated from spacecraft assembly facility.</title>
        <authorList>
            <person name="Teixeira M."/>
            <person name="Chander A.M."/>
            <person name="Stajich J.E."/>
            <person name="Venkateswaran K."/>
        </authorList>
    </citation>
    <scope>NUCLEOTIDE SEQUENCE [LARGE SCALE GENOMIC DNA]</scope>
    <source>
        <strain evidence="2 3">FJI-L2-BK-P2</strain>
    </source>
</reference>
<comment type="caution">
    <text evidence="2">The sequence shown here is derived from an EMBL/GenBank/DDBJ whole genome shotgun (WGS) entry which is preliminary data.</text>
</comment>
<sequence length="356" mass="39160">MEALGAAGALLSIADVVRKAISGMRRVLKKVKSAHEDMAEFIKSVGLFAAVLSAASNTVEQMQKLQLKALKGPDILTLTRHIVDASSQQQKIILEATRRVKSILHQCSSASLYTRYCKGKLTWLRYEHTVIKKTMVKLQPVQGCVSMFSLVLSLRLALGAARNSERQYAHPSAFNGENKLVRGVKFTRKEIREANKKYERLESMVTTRDAHFDQILENMNKSVHKVLSNTNQLRADLGIRKSSSKGDSLCGLLSTTRQATSSRSRDDTQLSSCTPSLSSSPQIRPSIVHTLQTSESPSVIWVSSEDQRGQIYAPAPFTSDIIATPDDFGPETDVESDASWPCSLVSGPMMVFTEAG</sequence>
<dbReference type="AlphaFoldDB" id="A0AAN8ED91"/>
<evidence type="ECO:0000256" key="1">
    <source>
        <dbReference type="SAM" id="MobiDB-lite"/>
    </source>
</evidence>
<evidence type="ECO:0000313" key="3">
    <source>
        <dbReference type="Proteomes" id="UP001316803"/>
    </source>
</evidence>
<name>A0AAN8ED91_9EURO</name>
<feature type="region of interest" description="Disordered" evidence="1">
    <location>
        <begin position="258"/>
        <end position="283"/>
    </location>
</feature>
<accession>A0AAN8ED91</accession>
<evidence type="ECO:0000313" key="2">
    <source>
        <dbReference type="EMBL" id="KAK5947727.1"/>
    </source>
</evidence>
<protein>
    <recommendedName>
        <fullName evidence="4">Fungal N-terminal domain-containing protein</fullName>
    </recommendedName>
</protein>
<evidence type="ECO:0008006" key="4">
    <source>
        <dbReference type="Google" id="ProtNLM"/>
    </source>
</evidence>
<dbReference type="Proteomes" id="UP001316803">
    <property type="component" value="Unassembled WGS sequence"/>
</dbReference>
<feature type="compositionally biased region" description="Low complexity" evidence="1">
    <location>
        <begin position="269"/>
        <end position="282"/>
    </location>
</feature>
<gene>
    <name evidence="2" type="ORF">OHC33_011257</name>
</gene>